<evidence type="ECO:0000256" key="5">
    <source>
        <dbReference type="ARBA" id="ARBA00023136"/>
    </source>
</evidence>
<feature type="transmembrane region" description="Helical" evidence="6">
    <location>
        <begin position="179"/>
        <end position="199"/>
    </location>
</feature>
<accession>A0A427XUB7</accession>
<feature type="transmembrane region" description="Helical" evidence="6">
    <location>
        <begin position="407"/>
        <end position="429"/>
    </location>
</feature>
<dbReference type="RefSeq" id="XP_028476563.1">
    <property type="nucleotide sequence ID" value="XM_028622670.1"/>
</dbReference>
<evidence type="ECO:0000313" key="9">
    <source>
        <dbReference type="Proteomes" id="UP000279236"/>
    </source>
</evidence>
<evidence type="ECO:0000256" key="3">
    <source>
        <dbReference type="ARBA" id="ARBA00022692"/>
    </source>
</evidence>
<gene>
    <name evidence="8" type="ORF">EHS24_007298</name>
</gene>
<dbReference type="Pfam" id="PF07690">
    <property type="entry name" value="MFS_1"/>
    <property type="match status" value="1"/>
</dbReference>
<comment type="subcellular location">
    <subcellularLocation>
        <location evidence="1">Membrane</location>
        <topology evidence="1">Multi-pass membrane protein</topology>
    </subcellularLocation>
</comment>
<dbReference type="InterPro" id="IPR011701">
    <property type="entry name" value="MFS"/>
</dbReference>
<sequence>MATHLIDDDKEEHSIAVLEVHHDSMPEELRGLSEEELKAIEKKLVRKADLVILPVMGILYILNYIDRQNLGAAKIQGIMVDLNMTTDQFATAVSILFVGYLPFQIPSNLLISRLSRPGLYICCACAIWGCISACTAAVHSYSALLAVRVILGAVESAFFPGAIYLLSAWYTKNELGKRIGGLYVGQQVGNAFGGLIAAGCLKLDGRMGLSGWRWLFIIEGAATVGIALLSALILPEYPYNARLLTPLERKVAVWRLEKEAGAAEGSETVGTWAGFLQSFKDPKLYLLIFCNMMSQTQGSIANFFPTIVKTLGYNSILTLVLTAPPYIFAGFYYMGLTALSDKTGKIYLFIMINIGLAICTYIVPMATLSVPGRYVAMIFMPCTSVGPQLLLYKTINHHMPRPLAKRAATIALMNSIGGTSNIWASYLWFAGPRYFAAFGTCGYLWIRLGADDSVIAAAVAFAITITGYLLYVRHENKLLDGTPEQVDKVKGRGVTTEQVDMGWRYEGY</sequence>
<dbReference type="PANTHER" id="PTHR43791">
    <property type="entry name" value="PERMEASE-RELATED"/>
    <property type="match status" value="1"/>
</dbReference>
<dbReference type="GeneID" id="39591841"/>
<name>A0A427XUB7_9TREE</name>
<organism evidence="8 9">
    <name type="scientific">Apiotrichum porosum</name>
    <dbReference type="NCBI Taxonomy" id="105984"/>
    <lineage>
        <taxon>Eukaryota</taxon>
        <taxon>Fungi</taxon>
        <taxon>Dikarya</taxon>
        <taxon>Basidiomycota</taxon>
        <taxon>Agaricomycotina</taxon>
        <taxon>Tremellomycetes</taxon>
        <taxon>Trichosporonales</taxon>
        <taxon>Trichosporonaceae</taxon>
        <taxon>Apiotrichum</taxon>
    </lineage>
</organism>
<dbReference type="FunFam" id="1.20.1250.20:FF:000057">
    <property type="entry name" value="MFS general substrate transporter"/>
    <property type="match status" value="1"/>
</dbReference>
<feature type="domain" description="Major facilitator superfamily (MFS) profile" evidence="7">
    <location>
        <begin position="52"/>
        <end position="475"/>
    </location>
</feature>
<dbReference type="OrthoDB" id="2985014at2759"/>
<feature type="transmembrane region" description="Helical" evidence="6">
    <location>
        <begin position="453"/>
        <end position="471"/>
    </location>
</feature>
<feature type="transmembrane region" description="Helical" evidence="6">
    <location>
        <begin position="145"/>
        <end position="167"/>
    </location>
</feature>
<proteinExistence type="predicted"/>
<evidence type="ECO:0000256" key="4">
    <source>
        <dbReference type="ARBA" id="ARBA00022989"/>
    </source>
</evidence>
<dbReference type="GO" id="GO:0022857">
    <property type="term" value="F:transmembrane transporter activity"/>
    <property type="evidence" value="ECO:0007669"/>
    <property type="project" value="InterPro"/>
</dbReference>
<dbReference type="Gene3D" id="1.20.1250.20">
    <property type="entry name" value="MFS general substrate transporter like domains"/>
    <property type="match status" value="1"/>
</dbReference>
<comment type="caution">
    <text evidence="8">The sequence shown here is derived from an EMBL/GenBank/DDBJ whole genome shotgun (WGS) entry which is preliminary data.</text>
</comment>
<dbReference type="PROSITE" id="PS50850">
    <property type="entry name" value="MFS"/>
    <property type="match status" value="1"/>
</dbReference>
<evidence type="ECO:0000313" key="8">
    <source>
        <dbReference type="EMBL" id="RSH82331.1"/>
    </source>
</evidence>
<dbReference type="InterPro" id="IPR020846">
    <property type="entry name" value="MFS_dom"/>
</dbReference>
<feature type="transmembrane region" description="Helical" evidence="6">
    <location>
        <begin position="48"/>
        <end position="65"/>
    </location>
</feature>
<feature type="transmembrane region" description="Helical" evidence="6">
    <location>
        <begin position="346"/>
        <end position="368"/>
    </location>
</feature>
<feature type="transmembrane region" description="Helical" evidence="6">
    <location>
        <begin position="316"/>
        <end position="334"/>
    </location>
</feature>
<evidence type="ECO:0000256" key="6">
    <source>
        <dbReference type="SAM" id="Phobius"/>
    </source>
</evidence>
<keyword evidence="5 6" id="KW-0472">Membrane</keyword>
<keyword evidence="3 6" id="KW-0812">Transmembrane</keyword>
<reference evidence="8 9" key="1">
    <citation type="submission" date="2018-11" db="EMBL/GenBank/DDBJ databases">
        <title>Genome sequence of Apiotrichum porosum DSM 27194.</title>
        <authorList>
            <person name="Aliyu H."/>
            <person name="Gorte O."/>
            <person name="Ochsenreither K."/>
        </authorList>
    </citation>
    <scope>NUCLEOTIDE SEQUENCE [LARGE SCALE GENOMIC DNA]</scope>
    <source>
        <strain evidence="8 9">DSM 27194</strain>
    </source>
</reference>
<dbReference type="SUPFAM" id="SSF103473">
    <property type="entry name" value="MFS general substrate transporter"/>
    <property type="match status" value="1"/>
</dbReference>
<evidence type="ECO:0000259" key="7">
    <source>
        <dbReference type="PROSITE" id="PS50850"/>
    </source>
</evidence>
<protein>
    <recommendedName>
        <fullName evidence="7">Major facilitator superfamily (MFS) profile domain-containing protein</fullName>
    </recommendedName>
</protein>
<keyword evidence="4 6" id="KW-1133">Transmembrane helix</keyword>
<feature type="transmembrane region" description="Helical" evidence="6">
    <location>
        <begin position="89"/>
        <end position="111"/>
    </location>
</feature>
<dbReference type="Proteomes" id="UP000279236">
    <property type="component" value="Unassembled WGS sequence"/>
</dbReference>
<evidence type="ECO:0000256" key="2">
    <source>
        <dbReference type="ARBA" id="ARBA00022448"/>
    </source>
</evidence>
<keyword evidence="9" id="KW-1185">Reference proteome</keyword>
<dbReference type="InterPro" id="IPR036259">
    <property type="entry name" value="MFS_trans_sf"/>
</dbReference>
<dbReference type="GO" id="GO:0016020">
    <property type="term" value="C:membrane"/>
    <property type="evidence" value="ECO:0007669"/>
    <property type="project" value="UniProtKB-SubCell"/>
</dbReference>
<dbReference type="AlphaFoldDB" id="A0A427XUB7"/>
<feature type="transmembrane region" description="Helical" evidence="6">
    <location>
        <begin position="211"/>
        <end position="234"/>
    </location>
</feature>
<feature type="transmembrane region" description="Helical" evidence="6">
    <location>
        <begin position="118"/>
        <end position="139"/>
    </location>
</feature>
<dbReference type="EMBL" id="RSCE01000005">
    <property type="protein sequence ID" value="RSH82331.1"/>
    <property type="molecule type" value="Genomic_DNA"/>
</dbReference>
<keyword evidence="2" id="KW-0813">Transport</keyword>
<dbReference type="PANTHER" id="PTHR43791:SF23">
    <property type="entry name" value="MAJOR FACILITATOR SUPERFAMILY (MFS) PROFILE DOMAIN-CONTAINING PROTEIN"/>
    <property type="match status" value="1"/>
</dbReference>
<evidence type="ECO:0000256" key="1">
    <source>
        <dbReference type="ARBA" id="ARBA00004141"/>
    </source>
</evidence>